<dbReference type="InterPro" id="IPR001680">
    <property type="entry name" value="WD40_rpt"/>
</dbReference>
<dbReference type="InterPro" id="IPR020472">
    <property type="entry name" value="WD40_PAC1"/>
</dbReference>
<evidence type="ECO:0000256" key="2">
    <source>
        <dbReference type="ARBA" id="ARBA00022723"/>
    </source>
</evidence>
<evidence type="ECO:0000256" key="4">
    <source>
        <dbReference type="ARBA" id="ARBA00022771"/>
    </source>
</evidence>
<dbReference type="InterPro" id="IPR036322">
    <property type="entry name" value="WD40_repeat_dom_sf"/>
</dbReference>
<evidence type="ECO:0000256" key="5">
    <source>
        <dbReference type="ARBA" id="ARBA00022833"/>
    </source>
</evidence>
<keyword evidence="5" id="KW-0862">Zinc</keyword>
<dbReference type="GO" id="GO:0005774">
    <property type="term" value="C:vacuolar membrane"/>
    <property type="evidence" value="ECO:0007669"/>
    <property type="project" value="TreeGrafter"/>
</dbReference>
<gene>
    <name evidence="7" type="ORF">GpartN1_g3661.t1</name>
</gene>
<evidence type="ECO:0000256" key="1">
    <source>
        <dbReference type="ARBA" id="ARBA00022574"/>
    </source>
</evidence>
<dbReference type="Proteomes" id="UP001061958">
    <property type="component" value="Unassembled WGS sequence"/>
</dbReference>
<dbReference type="GO" id="GO:0016239">
    <property type="term" value="P:positive regulation of macroautophagy"/>
    <property type="evidence" value="ECO:0007669"/>
    <property type="project" value="TreeGrafter"/>
</dbReference>
<protein>
    <submittedName>
        <fullName evidence="7">Uncharacterized protein</fullName>
    </submittedName>
</protein>
<dbReference type="SMART" id="SM00320">
    <property type="entry name" value="WD40"/>
    <property type="match status" value="7"/>
</dbReference>
<dbReference type="AlphaFoldDB" id="A0A9C7PWL6"/>
<feature type="repeat" description="WD" evidence="6">
    <location>
        <begin position="80"/>
        <end position="96"/>
    </location>
</feature>
<dbReference type="PROSITE" id="PS00678">
    <property type="entry name" value="WD_REPEATS_1"/>
    <property type="match status" value="2"/>
</dbReference>
<dbReference type="GO" id="GO:1904263">
    <property type="term" value="P:positive regulation of TORC1 signaling"/>
    <property type="evidence" value="ECO:0007669"/>
    <property type="project" value="TreeGrafter"/>
</dbReference>
<dbReference type="OrthoDB" id="27911at2759"/>
<dbReference type="InterPro" id="IPR015943">
    <property type="entry name" value="WD40/YVTN_repeat-like_dom_sf"/>
</dbReference>
<dbReference type="InterPro" id="IPR019775">
    <property type="entry name" value="WD40_repeat_CS"/>
</dbReference>
<dbReference type="PROSITE" id="PS50294">
    <property type="entry name" value="WD_REPEATS_REGION"/>
    <property type="match status" value="2"/>
</dbReference>
<keyword evidence="3" id="KW-0677">Repeat</keyword>
<dbReference type="Pfam" id="PF00400">
    <property type="entry name" value="WD40"/>
    <property type="match status" value="4"/>
</dbReference>
<dbReference type="EMBL" id="BQMJ01000028">
    <property type="protein sequence ID" value="GJQ11870.1"/>
    <property type="molecule type" value="Genomic_DNA"/>
</dbReference>
<reference evidence="7" key="2">
    <citation type="submission" date="2022-01" db="EMBL/GenBank/DDBJ databases">
        <authorList>
            <person name="Hirooka S."/>
            <person name="Miyagishima S.Y."/>
        </authorList>
    </citation>
    <scope>NUCLEOTIDE SEQUENCE</scope>
    <source>
        <strain evidence="7">NBRC 102759</strain>
    </source>
</reference>
<proteinExistence type="predicted"/>
<evidence type="ECO:0000256" key="3">
    <source>
        <dbReference type="ARBA" id="ARBA00022737"/>
    </source>
</evidence>
<name>A0A9C7PWL6_9RHOD</name>
<dbReference type="PANTHER" id="PTHR46200:SF1">
    <property type="entry name" value="GATOR COMPLEX PROTEIN WDR24"/>
    <property type="match status" value="1"/>
</dbReference>
<dbReference type="PANTHER" id="PTHR46200">
    <property type="entry name" value="GATOR COMPLEX PROTEIN WDR24"/>
    <property type="match status" value="1"/>
</dbReference>
<dbReference type="Gene3D" id="2.130.10.10">
    <property type="entry name" value="YVTN repeat-like/Quinoprotein amine dehydrogenase"/>
    <property type="match status" value="2"/>
</dbReference>
<reference evidence="7" key="1">
    <citation type="journal article" date="2022" name="Proc. Natl. Acad. Sci. U.S.A.">
        <title>Life cycle and functional genomics of the unicellular red alga Galdieria for elucidating algal and plant evolution and industrial use.</title>
        <authorList>
            <person name="Hirooka S."/>
            <person name="Itabashi T."/>
            <person name="Ichinose T.M."/>
            <person name="Onuma R."/>
            <person name="Fujiwara T."/>
            <person name="Yamashita S."/>
            <person name="Jong L.W."/>
            <person name="Tomita R."/>
            <person name="Iwane A.H."/>
            <person name="Miyagishima S.Y."/>
        </authorList>
    </citation>
    <scope>NUCLEOTIDE SEQUENCE</scope>
    <source>
        <strain evidence="7">NBRC 102759</strain>
    </source>
</reference>
<comment type="caution">
    <text evidence="7">The sequence shown here is derived from an EMBL/GenBank/DDBJ whole genome shotgun (WGS) entry which is preliminary data.</text>
</comment>
<keyword evidence="2" id="KW-0479">Metal-binding</keyword>
<accession>A0A9C7PWL6</accession>
<feature type="repeat" description="WD" evidence="6">
    <location>
        <begin position="129"/>
        <end position="164"/>
    </location>
</feature>
<keyword evidence="4" id="KW-0863">Zinc-finger</keyword>
<dbReference type="SUPFAM" id="SSF50978">
    <property type="entry name" value="WD40 repeat-like"/>
    <property type="match status" value="1"/>
</dbReference>
<evidence type="ECO:0000256" key="6">
    <source>
        <dbReference type="PROSITE-ProRule" id="PRU00221"/>
    </source>
</evidence>
<dbReference type="PROSITE" id="PS50082">
    <property type="entry name" value="WD_REPEATS_2"/>
    <property type="match status" value="3"/>
</dbReference>
<keyword evidence="1 6" id="KW-0853">WD repeat</keyword>
<dbReference type="InterPro" id="IPR037590">
    <property type="entry name" value="WDR24"/>
</dbReference>
<dbReference type="GO" id="GO:0005829">
    <property type="term" value="C:cytosol"/>
    <property type="evidence" value="ECO:0007669"/>
    <property type="project" value="TreeGrafter"/>
</dbReference>
<sequence>MVRHKEVSLVSSYKVESSLSAISCDASERFLVAGGREVLRLFSIENNSLREIRNLRSSRRKGLKYSINDIHWHKQPGYYSLVLSGSTDGSLVLWDLAVDIESANVSSSSISFSYSSFSSRKRLTEPRFITAHERAINKVDWHDTIPNSFLSSSQDGSISLWDLREFGKSNIPLLNMCHSKSDPVRDASFSPHQPYWIGGGYESGNFLLWDIRRPDLYLFNIRAHNGLVFSISWHPHNENIIATGGRDKIIRIWDLSQDERTTEAQGSLDVNKEHIRSAHLVDKGSFSGWQEMFSLMTIAAISKVSWRPGYKEQMASASSVLDTRISIWDIHRPYLPIVSLRGHRDTVSCLLWESSGNLLFSCSKNGAIIIQQVDKGYKPYSRLRNNVFALSTQNSIAFSTYNQPSKEDLRRPLSQNAIYFWKQDESKTLRLKLMYKDDYSPVGGGIGLDESIFRQICRIVSPFLRNKSKHDSLLWEWRISICKELMSLYASVGLSQHEFIWSTFYEFIQLLSDRSSFSYLERCMYTRVRALFECIVVKWWRYFSNVGDVQTCSLILILCWGLVQSSFNSLLDEARGTFTSYLDILRRMEMHVIATEVQNAAPFPEICQWSSSNTMIEDSRTTSCPICSFCHCQVRGLYSWCQGCGHGAHTKCMVNWFVGSDTVGKETSLEQFTCVRSTCPVPSCQHRCIHPGNLIV</sequence>
<organism evidence="7 8">
    <name type="scientific">Galdieria partita</name>
    <dbReference type="NCBI Taxonomy" id="83374"/>
    <lineage>
        <taxon>Eukaryota</taxon>
        <taxon>Rhodophyta</taxon>
        <taxon>Bangiophyceae</taxon>
        <taxon>Galdieriales</taxon>
        <taxon>Galdieriaceae</taxon>
        <taxon>Galdieria</taxon>
    </lineage>
</organism>
<dbReference type="GO" id="GO:0008270">
    <property type="term" value="F:zinc ion binding"/>
    <property type="evidence" value="ECO:0007669"/>
    <property type="project" value="UniProtKB-KW"/>
</dbReference>
<dbReference type="GO" id="GO:0061700">
    <property type="term" value="C:GATOR2 complex"/>
    <property type="evidence" value="ECO:0007669"/>
    <property type="project" value="TreeGrafter"/>
</dbReference>
<feature type="repeat" description="WD" evidence="6">
    <location>
        <begin position="221"/>
        <end position="263"/>
    </location>
</feature>
<evidence type="ECO:0000313" key="8">
    <source>
        <dbReference type="Proteomes" id="UP001061958"/>
    </source>
</evidence>
<dbReference type="PRINTS" id="PR00320">
    <property type="entry name" value="GPROTEINBRPT"/>
</dbReference>
<evidence type="ECO:0000313" key="7">
    <source>
        <dbReference type="EMBL" id="GJQ11870.1"/>
    </source>
</evidence>
<keyword evidence="8" id="KW-1185">Reference proteome</keyword>